<feature type="region of interest" description="Disordered" evidence="1">
    <location>
        <begin position="728"/>
        <end position="802"/>
    </location>
</feature>
<name>A0A1B7NIR8_9AGAM</name>
<dbReference type="AlphaFoldDB" id="A0A1B7NIR8"/>
<evidence type="ECO:0000256" key="1">
    <source>
        <dbReference type="SAM" id="MobiDB-lite"/>
    </source>
</evidence>
<feature type="compositionally biased region" description="Polar residues" evidence="1">
    <location>
        <begin position="730"/>
        <end position="741"/>
    </location>
</feature>
<dbReference type="Gene3D" id="1.10.510.10">
    <property type="entry name" value="Transferase(Phosphotransferase) domain 1"/>
    <property type="match status" value="1"/>
</dbReference>
<dbReference type="STRING" id="1314800.A0A1B7NIR8"/>
<feature type="region of interest" description="Disordered" evidence="1">
    <location>
        <begin position="107"/>
        <end position="130"/>
    </location>
</feature>
<feature type="compositionally biased region" description="Low complexity" evidence="1">
    <location>
        <begin position="742"/>
        <end position="756"/>
    </location>
</feature>
<evidence type="ECO:0000313" key="3">
    <source>
        <dbReference type="Proteomes" id="UP000092154"/>
    </source>
</evidence>
<proteinExistence type="predicted"/>
<feature type="compositionally biased region" description="Polar residues" evidence="1">
    <location>
        <begin position="779"/>
        <end position="801"/>
    </location>
</feature>
<reference evidence="2 3" key="1">
    <citation type="submission" date="2016-06" db="EMBL/GenBank/DDBJ databases">
        <title>Comparative genomics of the ectomycorrhizal sister species Rhizopogon vinicolor and Rhizopogon vesiculosus (Basidiomycota: Boletales) reveals a divergence of the mating type B locus.</title>
        <authorList>
            <consortium name="DOE Joint Genome Institute"/>
            <person name="Mujic A.B."/>
            <person name="Kuo A."/>
            <person name="Tritt A."/>
            <person name="Lipzen A."/>
            <person name="Chen C."/>
            <person name="Johnson J."/>
            <person name="Sharma A."/>
            <person name="Barry K."/>
            <person name="Grigoriev I.V."/>
            <person name="Spatafora J.W."/>
        </authorList>
    </citation>
    <scope>NUCLEOTIDE SEQUENCE [LARGE SCALE GENOMIC DNA]</scope>
    <source>
        <strain evidence="2 3">AM-OR11-026</strain>
    </source>
</reference>
<feature type="compositionally biased region" description="Polar residues" evidence="1">
    <location>
        <begin position="518"/>
        <end position="529"/>
    </location>
</feature>
<feature type="region of interest" description="Disordered" evidence="1">
    <location>
        <begin position="1"/>
        <end position="46"/>
    </location>
</feature>
<dbReference type="InterPro" id="IPR052396">
    <property type="entry name" value="Meiotic_Drive_Suppr_Kinase"/>
</dbReference>
<feature type="compositionally biased region" description="Low complexity" evidence="1">
    <location>
        <begin position="459"/>
        <end position="470"/>
    </location>
</feature>
<accession>A0A1B7NIR8</accession>
<dbReference type="PANTHER" id="PTHR37171:SF1">
    <property type="entry name" value="SERINE_THREONINE-PROTEIN KINASE YRZF-RELATED"/>
    <property type="match status" value="1"/>
</dbReference>
<dbReference type="OrthoDB" id="2687876at2759"/>
<gene>
    <name evidence="2" type="ORF">K503DRAFT_852370</name>
</gene>
<dbReference type="EMBL" id="KV448122">
    <property type="protein sequence ID" value="OAX44803.1"/>
    <property type="molecule type" value="Genomic_DNA"/>
</dbReference>
<dbReference type="InterPro" id="IPR011009">
    <property type="entry name" value="Kinase-like_dom_sf"/>
</dbReference>
<evidence type="ECO:0000313" key="2">
    <source>
        <dbReference type="EMBL" id="OAX44803.1"/>
    </source>
</evidence>
<dbReference type="Proteomes" id="UP000092154">
    <property type="component" value="Unassembled WGS sequence"/>
</dbReference>
<evidence type="ECO:0008006" key="4">
    <source>
        <dbReference type="Google" id="ProtNLM"/>
    </source>
</evidence>
<dbReference type="InParanoid" id="A0A1B7NIR8"/>
<organism evidence="2 3">
    <name type="scientific">Rhizopogon vinicolor AM-OR11-026</name>
    <dbReference type="NCBI Taxonomy" id="1314800"/>
    <lineage>
        <taxon>Eukaryota</taxon>
        <taxon>Fungi</taxon>
        <taxon>Dikarya</taxon>
        <taxon>Basidiomycota</taxon>
        <taxon>Agaricomycotina</taxon>
        <taxon>Agaricomycetes</taxon>
        <taxon>Agaricomycetidae</taxon>
        <taxon>Boletales</taxon>
        <taxon>Suillineae</taxon>
        <taxon>Rhizopogonaceae</taxon>
        <taxon>Rhizopogon</taxon>
    </lineage>
</organism>
<keyword evidence="3" id="KW-1185">Reference proteome</keyword>
<dbReference type="SUPFAM" id="SSF56112">
    <property type="entry name" value="Protein kinase-like (PK-like)"/>
    <property type="match status" value="1"/>
</dbReference>
<feature type="compositionally biased region" description="Polar residues" evidence="1">
    <location>
        <begin position="116"/>
        <end position="125"/>
    </location>
</feature>
<dbReference type="PANTHER" id="PTHR37171">
    <property type="entry name" value="SERINE/THREONINE-PROTEIN KINASE YRZF-RELATED"/>
    <property type="match status" value="1"/>
</dbReference>
<sequence>MTFETERQQTSQSEEGPSFLRSRTASPSPSPSCHDEMSSNGLPTYAPPSILPRDYNVPSCIDHTSQFFEILTAPYRSPASPKHWLRTKPRQEDLERCAAMVEWGGTDEDFPASVPQEGSSTSPLELSSRAAPDGNLVKDMPIYVPHGPWAWAAGEDIEQTETLLSLRQGSMCSAYIQTGVIAGRKITFISRRWNLDKQAEWIGFHSEMALYSSEQYLKALQGVVVPRIIGVHILPGAVSIAMELPHQSFWMEASHTMPDVLKERAMEGLEMLHSRGILHGDIELRHVLIGGDGAVTFIDFQLSRSTTPDESIGLEKGEDEEFLLEKRMLAFKLDLHGARAREIQKTEAFVQRTKRNRGRDELWKCRAQGARTGYISPYEEEPMDERIVPPVHPYDLRDTWIKNSDAPPARIVVPGQSEVEVRAAIQTFLESLAESRPDQGLPQSLPSVEGVEDVSDAVPSTSSITPTSSIDPPPSTIQGSSPSPLKRKRSTAPSPSPHGSLASFDIQPIKRVRRETEPSSSASVPSNNHLLPALPWTDPHNRVHMWYSDLPEDAEVSTPPVRVRPFSETAARIREENIALCREDGLPHHELVENGEVVPSTSHRHRLLLRKRKSVARGNLLRERDRDGYSPYVHHIEKSHQRERYLGLKQLKNAYIATCAGAPNLSGIPMKEGDRTLVALLHMNERKDIPEGPRILQQAEYEHIQNTRKQAIILAPCRKLLKRGRDDDATQSFLPSENSLNPTVPIATASSSTSSTIPPPRKKARTTGRLSKPTPTLLPESSNTSNQATNVRPSHTSQSADRCSHVYPELDVDFTPPSWRGLSLWMGSLMSWSH</sequence>
<feature type="region of interest" description="Disordered" evidence="1">
    <location>
        <begin position="434"/>
        <end position="534"/>
    </location>
</feature>
<protein>
    <recommendedName>
        <fullName evidence="4">Protein kinase domain-containing protein</fullName>
    </recommendedName>
</protein>